<dbReference type="InterPro" id="IPR012337">
    <property type="entry name" value="RNaseH-like_sf"/>
</dbReference>
<feature type="domain" description="Reverse transcriptase Ty1/copia-type" evidence="2">
    <location>
        <begin position="632"/>
        <end position="711"/>
    </location>
</feature>
<dbReference type="InterPro" id="IPR033244">
    <property type="entry name" value="MED32"/>
</dbReference>
<dbReference type="Proteomes" id="UP001151760">
    <property type="component" value="Unassembled WGS sequence"/>
</dbReference>
<evidence type="ECO:0000313" key="4">
    <source>
        <dbReference type="Proteomes" id="UP001151760"/>
    </source>
</evidence>
<reference evidence="3" key="2">
    <citation type="submission" date="2022-01" db="EMBL/GenBank/DDBJ databases">
        <authorList>
            <person name="Yamashiro T."/>
            <person name="Shiraishi A."/>
            <person name="Satake H."/>
            <person name="Nakayama K."/>
        </authorList>
    </citation>
    <scope>NUCLEOTIDE SEQUENCE</scope>
</reference>
<organism evidence="3 4">
    <name type="scientific">Tanacetum coccineum</name>
    <dbReference type="NCBI Taxonomy" id="301880"/>
    <lineage>
        <taxon>Eukaryota</taxon>
        <taxon>Viridiplantae</taxon>
        <taxon>Streptophyta</taxon>
        <taxon>Embryophyta</taxon>
        <taxon>Tracheophyta</taxon>
        <taxon>Spermatophyta</taxon>
        <taxon>Magnoliopsida</taxon>
        <taxon>eudicotyledons</taxon>
        <taxon>Gunneridae</taxon>
        <taxon>Pentapetalae</taxon>
        <taxon>asterids</taxon>
        <taxon>campanulids</taxon>
        <taxon>Asterales</taxon>
        <taxon>Asteraceae</taxon>
        <taxon>Asteroideae</taxon>
        <taxon>Anthemideae</taxon>
        <taxon>Anthemidinae</taxon>
        <taxon>Tanacetum</taxon>
    </lineage>
</organism>
<dbReference type="Pfam" id="PF07727">
    <property type="entry name" value="RVT_2"/>
    <property type="match status" value="2"/>
</dbReference>
<dbReference type="EMBL" id="BQNB010015746">
    <property type="protein sequence ID" value="GJT43636.1"/>
    <property type="molecule type" value="Genomic_DNA"/>
</dbReference>
<comment type="caution">
    <text evidence="3">The sequence shown here is derived from an EMBL/GenBank/DDBJ whole genome shotgun (WGS) entry which is preliminary data.</text>
</comment>
<dbReference type="SUPFAM" id="SSF53098">
    <property type="entry name" value="Ribonuclease H-like"/>
    <property type="match status" value="1"/>
</dbReference>
<evidence type="ECO:0000259" key="2">
    <source>
        <dbReference type="Pfam" id="PF07727"/>
    </source>
</evidence>
<reference evidence="3" key="1">
    <citation type="journal article" date="2022" name="Int. J. Mol. Sci.">
        <title>Draft Genome of Tanacetum Coccineum: Genomic Comparison of Closely Related Tanacetum-Family Plants.</title>
        <authorList>
            <person name="Yamashiro T."/>
            <person name="Shiraishi A."/>
            <person name="Nakayama K."/>
            <person name="Satake H."/>
        </authorList>
    </citation>
    <scope>NUCLEOTIDE SEQUENCE</scope>
</reference>
<dbReference type="PANTHER" id="PTHR35989:SF1">
    <property type="entry name" value="MEDIATOR OF RNA POLYMERASE II TRANSCRIPTION SUBUNIT 32"/>
    <property type="match status" value="1"/>
</dbReference>
<dbReference type="SUPFAM" id="SSF56672">
    <property type="entry name" value="DNA/RNA polymerases"/>
    <property type="match status" value="1"/>
</dbReference>
<dbReference type="InterPro" id="IPR013103">
    <property type="entry name" value="RVT_2"/>
</dbReference>
<protein>
    <submittedName>
        <fullName evidence="3">Retrovirus-related pol polyprotein from transposon TNT 1-94</fullName>
    </submittedName>
</protein>
<keyword evidence="4" id="KW-1185">Reference proteome</keyword>
<sequence>MPRDDPIIKRILRRSLKKRNIAPSKNELPHIGSNVAFEENMISRFNIGIARRTRDGRNIHTTRREIQSMRESVQGKPPHKHIDLPGDRFIPSSSMSKSEKDILGRLWVRVSVGASSLSCPFDVREDREKETIWNVKMALGVKLKLGFSDGSCAKPDVDYAQSACELWKEIAEWYGQRQSGGRKEIKGNRINGKRFCTGCNQEGHIVDQSFEKIGYPDWSKGKKAKKQGRIAAHVNSGFDEYFSGESPFDMGNENEVASNQNGGYDQKLVAAICQEVMKMFRGKGLASEGNTSTSHARVSDHMTPNFSLFIIVTYLKNPIIVHLPNGTSKTVTIVDLSTNQIVAVGKGSRCLYICKPTVDPIAFSESVSEFKISHLNFVPSVRLDNKSYNNYVSKNVLHVHTFHARLGHSSVSKLSQILPCKHAALNRAHYFLTIVDDNTRATWTYLVHSKEQVPNKGVLHQMCMAYISQQNGMVERKHIHLLDTARAIRTPFERLYGKPPVYDHLRVISCLCYAVVTKPHKDKFDDKASSILVPTPSVNVLTPTQNNDLPPLKKSSRQSARLVVRGFNQKEGLDYKHTFSPVAKLATIRVIVALATAKEWHLHQLDVNNAFLHGYTDEEIYMLPLEGQEFTAVLVYVDDMLITGNSNSEILSLKASLDHKFTIKDLGLAKYFLGIEICRTQHDTHLNQRKFILNVLSDDGLTGAKPATFPLPTQLKLSLDKVLDNLKKRHTLHDIYLAANFAYRMLEVYSFIGAEALKVGTASSSVIKEAVDMTAVSGRGKDMVNSNLFEMIPYLFLDMQFVGLKRNGPGIGSISAGCAAAVASAYVAHHVLMPNGKSILCATSRLANTLEAKEASYGQVTAATYVVLGNLKQRWELYRVAYDQAEEFVESVKLRIGSECLVNQATRSVVGEPGQAVTPGVAHINAVWLELTTLIYKDLRHCKTHV</sequence>
<name>A0ABQ5DZK4_9ASTR</name>
<feature type="domain" description="Reverse transcriptase Ty1/copia-type" evidence="2">
    <location>
        <begin position="554"/>
        <end position="628"/>
    </location>
</feature>
<evidence type="ECO:0000313" key="3">
    <source>
        <dbReference type="EMBL" id="GJT43636.1"/>
    </source>
</evidence>
<dbReference type="InterPro" id="IPR043502">
    <property type="entry name" value="DNA/RNA_pol_sf"/>
</dbReference>
<proteinExistence type="predicted"/>
<dbReference type="PANTHER" id="PTHR35989">
    <property type="entry name" value="MEDIATOR OF RNA POLYMERASE II TRANSCRIPTION SUBUNIT 32"/>
    <property type="match status" value="1"/>
</dbReference>
<gene>
    <name evidence="3" type="ORF">Tco_0952351</name>
</gene>
<feature type="region of interest" description="Disordered" evidence="1">
    <location>
        <begin position="69"/>
        <end position="90"/>
    </location>
</feature>
<accession>A0ABQ5DZK4</accession>
<evidence type="ECO:0000256" key="1">
    <source>
        <dbReference type="SAM" id="MobiDB-lite"/>
    </source>
</evidence>